<dbReference type="EMBL" id="BAABLN010000023">
    <property type="protein sequence ID" value="GAA4699107.1"/>
    <property type="molecule type" value="Genomic_DNA"/>
</dbReference>
<keyword evidence="1" id="KW-0812">Transmembrane</keyword>
<comment type="caution">
    <text evidence="2">The sequence shown here is derived from an EMBL/GenBank/DDBJ whole genome shotgun (WGS) entry which is preliminary data.</text>
</comment>
<reference evidence="3" key="1">
    <citation type="journal article" date="2019" name="Int. J. Syst. Evol. Microbiol.">
        <title>The Global Catalogue of Microorganisms (GCM) 10K type strain sequencing project: providing services to taxonomists for standard genome sequencing and annotation.</title>
        <authorList>
            <consortium name="The Broad Institute Genomics Platform"/>
            <consortium name="The Broad Institute Genome Sequencing Center for Infectious Disease"/>
            <person name="Wu L."/>
            <person name="Ma J."/>
        </authorList>
    </citation>
    <scope>NUCLEOTIDE SEQUENCE [LARGE SCALE GENOMIC DNA]</scope>
    <source>
        <strain evidence="3">JCM 18958</strain>
    </source>
</reference>
<evidence type="ECO:0000313" key="2">
    <source>
        <dbReference type="EMBL" id="GAA4699107.1"/>
    </source>
</evidence>
<evidence type="ECO:0000313" key="3">
    <source>
        <dbReference type="Proteomes" id="UP001501446"/>
    </source>
</evidence>
<feature type="transmembrane region" description="Helical" evidence="1">
    <location>
        <begin position="75"/>
        <end position="96"/>
    </location>
</feature>
<feature type="transmembrane region" description="Helical" evidence="1">
    <location>
        <begin position="21"/>
        <end position="37"/>
    </location>
</feature>
<keyword evidence="3" id="KW-1185">Reference proteome</keyword>
<feature type="transmembrane region" description="Helical" evidence="1">
    <location>
        <begin position="49"/>
        <end position="68"/>
    </location>
</feature>
<sequence length="99" mass="10954">MAVMAATDPSRDIRGAERRPTATWILMLLALVFVLLMPDWTGSGSNRPVWLFLIPIFLGLIGAAFAVYTRHFWWAFASVLWGLVLIQGLVVLVTLISGP</sequence>
<evidence type="ECO:0008006" key="4">
    <source>
        <dbReference type="Google" id="ProtNLM"/>
    </source>
</evidence>
<gene>
    <name evidence="2" type="ORF">GCM10025781_16570</name>
</gene>
<keyword evidence="1" id="KW-1133">Transmembrane helix</keyword>
<keyword evidence="1" id="KW-0472">Membrane</keyword>
<proteinExistence type="predicted"/>
<dbReference type="Proteomes" id="UP001501446">
    <property type="component" value="Unassembled WGS sequence"/>
</dbReference>
<accession>A0ABP8X1H8</accession>
<protein>
    <recommendedName>
        <fullName evidence="4">DUF4175 domain-containing protein</fullName>
    </recommendedName>
</protein>
<organism evidence="2 3">
    <name type="scientific">Kocuria gwangalliensis</name>
    <dbReference type="NCBI Taxonomy" id="501592"/>
    <lineage>
        <taxon>Bacteria</taxon>
        <taxon>Bacillati</taxon>
        <taxon>Actinomycetota</taxon>
        <taxon>Actinomycetes</taxon>
        <taxon>Micrococcales</taxon>
        <taxon>Micrococcaceae</taxon>
        <taxon>Kocuria</taxon>
    </lineage>
</organism>
<evidence type="ECO:0000256" key="1">
    <source>
        <dbReference type="SAM" id="Phobius"/>
    </source>
</evidence>
<name>A0ABP8X1H8_9MICC</name>